<evidence type="ECO:0000256" key="1">
    <source>
        <dbReference type="SAM" id="Phobius"/>
    </source>
</evidence>
<dbReference type="InParanoid" id="A0A2G5C7H6"/>
<proteinExistence type="predicted"/>
<accession>A0A2G5C7H6</accession>
<reference evidence="2 3" key="1">
    <citation type="submission" date="2017-09" db="EMBL/GenBank/DDBJ databases">
        <title>WGS assembly of Aquilegia coerulea Goldsmith.</title>
        <authorList>
            <person name="Hodges S."/>
            <person name="Kramer E."/>
            <person name="Nordborg M."/>
            <person name="Tomkins J."/>
            <person name="Borevitz J."/>
            <person name="Derieg N."/>
            <person name="Yan J."/>
            <person name="Mihaltcheva S."/>
            <person name="Hayes R.D."/>
            <person name="Rokhsar D."/>
        </authorList>
    </citation>
    <scope>NUCLEOTIDE SEQUENCE [LARGE SCALE GENOMIC DNA]</scope>
    <source>
        <strain evidence="3">cv. Goldsmith</strain>
    </source>
</reference>
<keyword evidence="1" id="KW-0812">Transmembrane</keyword>
<feature type="transmembrane region" description="Helical" evidence="1">
    <location>
        <begin position="20"/>
        <end position="40"/>
    </location>
</feature>
<sequence>MLKQKIATRKRWRQRKKTDVYLQLCLVYLSLQRYISYGLLDYMFFFKMASITTVQGNRLIKPVNIVLYSESRNTFF</sequence>
<dbReference type="EMBL" id="KZ305099">
    <property type="protein sequence ID" value="PIA27230.1"/>
    <property type="molecule type" value="Genomic_DNA"/>
</dbReference>
<keyword evidence="1" id="KW-0472">Membrane</keyword>
<dbReference type="AlphaFoldDB" id="A0A2G5C7H6"/>
<keyword evidence="3" id="KW-1185">Reference proteome</keyword>
<dbReference type="Proteomes" id="UP000230069">
    <property type="component" value="Unassembled WGS sequence"/>
</dbReference>
<keyword evidence="1" id="KW-1133">Transmembrane helix</keyword>
<gene>
    <name evidence="2" type="ORF">AQUCO_08200032v1</name>
</gene>
<protein>
    <submittedName>
        <fullName evidence="2">Uncharacterized protein</fullName>
    </submittedName>
</protein>
<name>A0A2G5C7H6_AQUCA</name>
<organism evidence="2 3">
    <name type="scientific">Aquilegia coerulea</name>
    <name type="common">Rocky mountain columbine</name>
    <dbReference type="NCBI Taxonomy" id="218851"/>
    <lineage>
        <taxon>Eukaryota</taxon>
        <taxon>Viridiplantae</taxon>
        <taxon>Streptophyta</taxon>
        <taxon>Embryophyta</taxon>
        <taxon>Tracheophyta</taxon>
        <taxon>Spermatophyta</taxon>
        <taxon>Magnoliopsida</taxon>
        <taxon>Ranunculales</taxon>
        <taxon>Ranunculaceae</taxon>
        <taxon>Thalictroideae</taxon>
        <taxon>Aquilegia</taxon>
    </lineage>
</organism>
<evidence type="ECO:0000313" key="2">
    <source>
        <dbReference type="EMBL" id="PIA27230.1"/>
    </source>
</evidence>
<evidence type="ECO:0000313" key="3">
    <source>
        <dbReference type="Proteomes" id="UP000230069"/>
    </source>
</evidence>